<evidence type="ECO:0000259" key="3">
    <source>
        <dbReference type="PROSITE" id="PS50296"/>
    </source>
</evidence>
<dbReference type="Gene3D" id="3.30.780.10">
    <property type="entry name" value="SUI1-like domain"/>
    <property type="match status" value="1"/>
</dbReference>
<accession>A0A2A2LY91</accession>
<dbReference type="PANTHER" id="PTHR12217:SF4">
    <property type="entry name" value="EUKARYOTIC TRANSLATION INITIATION FACTOR 2D"/>
    <property type="match status" value="1"/>
</dbReference>
<dbReference type="NCBIfam" id="TIGR00451">
    <property type="entry name" value="unchar_dom_2"/>
    <property type="match status" value="1"/>
</dbReference>
<dbReference type="InterPro" id="IPR041366">
    <property type="entry name" value="Pre-PUA"/>
</dbReference>
<dbReference type="InterPro" id="IPR039759">
    <property type="entry name" value="eIF2D_SUI1"/>
</dbReference>
<feature type="compositionally biased region" description="Basic and acidic residues" evidence="2">
    <location>
        <begin position="265"/>
        <end position="274"/>
    </location>
</feature>
<dbReference type="InterPro" id="IPR015947">
    <property type="entry name" value="PUA-like_sf"/>
</dbReference>
<gene>
    <name evidence="4" type="ORF">WR25_12938</name>
</gene>
<dbReference type="AlphaFoldDB" id="A0A2A2LY91"/>
<evidence type="ECO:0000256" key="2">
    <source>
        <dbReference type="SAM" id="MobiDB-lite"/>
    </source>
</evidence>
<dbReference type="InterPro" id="IPR057429">
    <property type="entry name" value="WH_eIF2D"/>
</dbReference>
<dbReference type="Proteomes" id="UP000218231">
    <property type="component" value="Unassembled WGS sequence"/>
</dbReference>
<evidence type="ECO:0000313" key="5">
    <source>
        <dbReference type="Proteomes" id="UP000218231"/>
    </source>
</evidence>
<dbReference type="EMBL" id="LIAE01006342">
    <property type="protein sequence ID" value="PAV90955.1"/>
    <property type="molecule type" value="Genomic_DNA"/>
</dbReference>
<protein>
    <recommendedName>
        <fullName evidence="3">SUI1 domain-containing protein</fullName>
    </recommendedName>
</protein>
<dbReference type="InterPro" id="IPR004521">
    <property type="entry name" value="Uncharacterised_CHP00451"/>
</dbReference>
<dbReference type="STRING" id="2018661.A0A2A2LY91"/>
<dbReference type="Pfam" id="PF01253">
    <property type="entry name" value="SUI1"/>
    <property type="match status" value="1"/>
</dbReference>
<dbReference type="InterPro" id="IPR001950">
    <property type="entry name" value="SUI1"/>
</dbReference>
<keyword evidence="1" id="KW-0963">Cytoplasm</keyword>
<comment type="caution">
    <text evidence="4">The sequence shown here is derived from an EMBL/GenBank/DDBJ whole genome shotgun (WGS) entry which is preliminary data.</text>
</comment>
<reference evidence="4 5" key="1">
    <citation type="journal article" date="2017" name="Curr. Biol.">
        <title>Genome architecture and evolution of a unichromosomal asexual nematode.</title>
        <authorList>
            <person name="Fradin H."/>
            <person name="Zegar C."/>
            <person name="Gutwein M."/>
            <person name="Lucas J."/>
            <person name="Kovtun M."/>
            <person name="Corcoran D."/>
            <person name="Baugh L.R."/>
            <person name="Kiontke K."/>
            <person name="Gunsalus K."/>
            <person name="Fitch D.H."/>
            <person name="Piano F."/>
        </authorList>
    </citation>
    <scope>NUCLEOTIDE SEQUENCE [LARGE SCALE GENOMIC DNA]</scope>
    <source>
        <strain evidence="4">PF1309</strain>
    </source>
</reference>
<dbReference type="InterPro" id="IPR036877">
    <property type="entry name" value="SUI1_dom_sf"/>
</dbReference>
<dbReference type="PROSITE" id="PS50890">
    <property type="entry name" value="PUA"/>
    <property type="match status" value="1"/>
</dbReference>
<dbReference type="GO" id="GO:0003723">
    <property type="term" value="F:RNA binding"/>
    <property type="evidence" value="ECO:0007669"/>
    <property type="project" value="InterPro"/>
</dbReference>
<dbReference type="GO" id="GO:0003743">
    <property type="term" value="F:translation initiation factor activity"/>
    <property type="evidence" value="ECO:0007669"/>
    <property type="project" value="InterPro"/>
</dbReference>
<dbReference type="InterPro" id="IPR048248">
    <property type="entry name" value="PUA_eIF2d-like"/>
</dbReference>
<dbReference type="Pfam" id="PF17832">
    <property type="entry name" value="Pre-PUA"/>
    <property type="match status" value="1"/>
</dbReference>
<dbReference type="Pfam" id="PF26292">
    <property type="entry name" value="PUA_elF2D"/>
    <property type="match status" value="1"/>
</dbReference>
<feature type="domain" description="SUI1" evidence="3">
    <location>
        <begin position="513"/>
        <end position="586"/>
    </location>
</feature>
<dbReference type="PANTHER" id="PTHR12217">
    <property type="entry name" value="EUKARYOTIC TRANSLATION INITIATION FACTOR 2D"/>
    <property type="match status" value="1"/>
</dbReference>
<dbReference type="CDD" id="cd11608">
    <property type="entry name" value="eIF2D_C"/>
    <property type="match status" value="1"/>
</dbReference>
<dbReference type="GO" id="GO:0001731">
    <property type="term" value="P:formation of translation preinitiation complex"/>
    <property type="evidence" value="ECO:0007669"/>
    <property type="project" value="InterPro"/>
</dbReference>
<organism evidence="4 5">
    <name type="scientific">Diploscapter pachys</name>
    <dbReference type="NCBI Taxonomy" id="2018661"/>
    <lineage>
        <taxon>Eukaryota</taxon>
        <taxon>Metazoa</taxon>
        <taxon>Ecdysozoa</taxon>
        <taxon>Nematoda</taxon>
        <taxon>Chromadorea</taxon>
        <taxon>Rhabditida</taxon>
        <taxon>Rhabditina</taxon>
        <taxon>Rhabditomorpha</taxon>
        <taxon>Rhabditoidea</taxon>
        <taxon>Rhabditidae</taxon>
        <taxon>Diploscapter</taxon>
    </lineage>
</organism>
<name>A0A2A2LY91_9BILA</name>
<proteinExistence type="predicted"/>
<dbReference type="SUPFAM" id="SSF55159">
    <property type="entry name" value="eIF1-like"/>
    <property type="match status" value="1"/>
</dbReference>
<feature type="compositionally biased region" description="Acidic residues" evidence="2">
    <location>
        <begin position="275"/>
        <end position="291"/>
    </location>
</feature>
<feature type="compositionally biased region" description="Basic and acidic residues" evidence="2">
    <location>
        <begin position="234"/>
        <end position="249"/>
    </location>
</feature>
<dbReference type="InterPro" id="IPR039757">
    <property type="entry name" value="EIF2D"/>
</dbReference>
<dbReference type="InterPro" id="IPR058886">
    <property type="entry name" value="SWIB_eIF2D"/>
</dbReference>
<evidence type="ECO:0000313" key="4">
    <source>
        <dbReference type="EMBL" id="PAV90955.1"/>
    </source>
</evidence>
<dbReference type="PROSITE" id="PS50296">
    <property type="entry name" value="SUI1"/>
    <property type="match status" value="1"/>
</dbReference>
<dbReference type="Pfam" id="PF25304">
    <property type="entry name" value="WHD_eIF2D"/>
    <property type="match status" value="1"/>
</dbReference>
<dbReference type="OrthoDB" id="199771at2759"/>
<evidence type="ECO:0000256" key="1">
    <source>
        <dbReference type="ARBA" id="ARBA00022490"/>
    </source>
</evidence>
<dbReference type="Pfam" id="PF26291">
    <property type="entry name" value="SWIB_eIF2D"/>
    <property type="match status" value="1"/>
</dbReference>
<dbReference type="CDD" id="cd21156">
    <property type="entry name" value="PUA_eIF2d-like"/>
    <property type="match status" value="1"/>
</dbReference>
<feature type="region of interest" description="Disordered" evidence="2">
    <location>
        <begin position="226"/>
        <end position="291"/>
    </location>
</feature>
<dbReference type="GO" id="GO:0005737">
    <property type="term" value="C:cytoplasm"/>
    <property type="evidence" value="ECO:0007669"/>
    <property type="project" value="UniProtKB-SubCell"/>
</dbReference>
<keyword evidence="5" id="KW-1185">Reference proteome</keyword>
<dbReference type="SUPFAM" id="SSF88697">
    <property type="entry name" value="PUA domain-like"/>
    <property type="match status" value="1"/>
</dbReference>
<dbReference type="Gene3D" id="3.10.400.20">
    <property type="match status" value="1"/>
</dbReference>
<sequence length="604" mass="67946">MYFKRKFLIDYEIILQQNLQVLTMFRKPFNVKKSISLKSSDARKLLTRALGDSAGTDAFAEYKKDLISQTTITLFSDATAVIYSIQKTPLFYEYEGEKLLYPSVFFLWRHPRFLPAVFIHEQVFRYLENGADLMAPGIVSSMILSEFVPGQIVAVWIFHNGGEARGPVAVGRALLSSAEIQTGRALGKAVAVVHWHKDLLWSFGEKGDPPTKTVEDLVKEFTAMNIEEKEEEEPQPRAEAEAESKEEGGNMHLSFGMGDKSSIAVDDKPKVSEKNEDEDGETEEQTAESEAPEQLLQRCFIAALKFRVGKSATLPLDVGQFYSQFLLPTVPNGHRLDIKKTPYKKFSVFLEHINKHEGGPILKIKKGKKGDDAIDEIFWSHPLIRSFEPTDEKLKDEEQPTGKKQAVSITQYVSVTDAVLSIFRTAAPDISKGDLLSIGDARELIREYVKKENLTSDKKVKLDPLLANVTKSYETEMDWNKLIQSIQSKMTPAFVIRTPDGKEIVRKIKMPHIEFKVETRSGNKKVTLINNLTPFGIDIKTICNQIKIGVSTSATVNNEAVNCEGPQVIVQGNQIHFIGDLLKNEYQLDPKYMVGLNLAVKKKK</sequence>